<dbReference type="PANTHER" id="PTHR47683">
    <property type="entry name" value="PSEUDOURIDINE SYNTHASE FAMILY PROTEIN-RELATED"/>
    <property type="match status" value="1"/>
</dbReference>
<dbReference type="FunFam" id="3.30.70.1560:FF:000001">
    <property type="entry name" value="Pseudouridine synthase"/>
    <property type="match status" value="1"/>
</dbReference>
<accession>A0A1H8GC18</accession>
<dbReference type="NCBIfam" id="TIGR00093">
    <property type="entry name" value="pseudouridine synthase"/>
    <property type="match status" value="1"/>
</dbReference>
<dbReference type="Pfam" id="PF00849">
    <property type="entry name" value="PseudoU_synth_2"/>
    <property type="match status" value="1"/>
</dbReference>
<name>A0A1H8GC18_9BACI</name>
<dbReference type="InterPro" id="IPR020103">
    <property type="entry name" value="PsdUridine_synth_cat_dom_sf"/>
</dbReference>
<dbReference type="PROSITE" id="PS50889">
    <property type="entry name" value="S4"/>
    <property type="match status" value="1"/>
</dbReference>
<evidence type="ECO:0000256" key="1">
    <source>
        <dbReference type="ARBA" id="ARBA00008348"/>
    </source>
</evidence>
<dbReference type="SUPFAM" id="SSF55120">
    <property type="entry name" value="Pseudouridine synthase"/>
    <property type="match status" value="1"/>
</dbReference>
<keyword evidence="8" id="KW-1185">Reference proteome</keyword>
<dbReference type="Pfam" id="PF01479">
    <property type="entry name" value="S4"/>
    <property type="match status" value="1"/>
</dbReference>
<dbReference type="CDD" id="cd02870">
    <property type="entry name" value="PseudoU_synth_RsuA_like"/>
    <property type="match status" value="1"/>
</dbReference>
<dbReference type="InterPro" id="IPR050343">
    <property type="entry name" value="RsuA_PseudoU_synthase"/>
</dbReference>
<dbReference type="InterPro" id="IPR018496">
    <property type="entry name" value="PsdUridine_synth_RsuA/RluB_CS"/>
</dbReference>
<dbReference type="Gene3D" id="3.10.290.10">
    <property type="entry name" value="RNA-binding S4 domain"/>
    <property type="match status" value="1"/>
</dbReference>
<dbReference type="CDD" id="cd00165">
    <property type="entry name" value="S4"/>
    <property type="match status" value="1"/>
</dbReference>
<dbReference type="Gene3D" id="3.30.70.1560">
    <property type="entry name" value="Alpha-L RNA-binding motif"/>
    <property type="match status" value="1"/>
</dbReference>
<organism evidence="7 8">
    <name type="scientific">Amphibacillus marinus</name>
    <dbReference type="NCBI Taxonomy" id="872970"/>
    <lineage>
        <taxon>Bacteria</taxon>
        <taxon>Bacillati</taxon>
        <taxon>Bacillota</taxon>
        <taxon>Bacilli</taxon>
        <taxon>Bacillales</taxon>
        <taxon>Bacillaceae</taxon>
        <taxon>Amphibacillus</taxon>
    </lineage>
</organism>
<dbReference type="InterPro" id="IPR042092">
    <property type="entry name" value="PsdUridine_s_RsuA/RluB/E/F_cat"/>
</dbReference>
<gene>
    <name evidence="7" type="ORF">SAMN04488134_10128</name>
</gene>
<dbReference type="GO" id="GO:0120159">
    <property type="term" value="F:rRNA pseudouridine synthase activity"/>
    <property type="evidence" value="ECO:0007669"/>
    <property type="project" value="UniProtKB-ARBA"/>
</dbReference>
<dbReference type="PANTHER" id="PTHR47683:SF2">
    <property type="entry name" value="RNA-BINDING S4 DOMAIN-CONTAINING PROTEIN"/>
    <property type="match status" value="1"/>
</dbReference>
<evidence type="ECO:0000256" key="3">
    <source>
        <dbReference type="ARBA" id="ARBA00023235"/>
    </source>
</evidence>
<dbReference type="Proteomes" id="UP000199300">
    <property type="component" value="Unassembled WGS sequence"/>
</dbReference>
<dbReference type="InterPro" id="IPR036986">
    <property type="entry name" value="S4_RNA-bd_sf"/>
</dbReference>
<evidence type="ECO:0000259" key="6">
    <source>
        <dbReference type="SMART" id="SM00363"/>
    </source>
</evidence>
<dbReference type="GO" id="GO:0000455">
    <property type="term" value="P:enzyme-directed rRNA pseudouridine synthesis"/>
    <property type="evidence" value="ECO:0007669"/>
    <property type="project" value="UniProtKB-ARBA"/>
</dbReference>
<dbReference type="SUPFAM" id="SSF55174">
    <property type="entry name" value="Alpha-L RNA-binding motif"/>
    <property type="match status" value="1"/>
</dbReference>
<dbReference type="PROSITE" id="PS01149">
    <property type="entry name" value="PSI_RSU"/>
    <property type="match status" value="1"/>
</dbReference>
<proteinExistence type="inferred from homology"/>
<sequence>MRTYNLKEIGDSMSFKEERLQKVIAQSGVTSRRKAEQLIEAGRVKVNGEVRNELGTKVTEKDAIEVDGVPIKKEKKVYYLVYKPRGVISSVKDDKNRRVVTEIIPDRDQRIYPVGRLDYDTSGLMLLTNDGELAQLLMHPSHQIDKVYVAKVEGMPTKEIVKKLKKGIQSEGELLKALKVRVLSSDRDKNTAVIELTLHEGKNRQVRRMLEGVKLPVAKLKRERYGFLDLKGLSSGDYRKLTPQEVHLLKEEALKDK</sequence>
<protein>
    <recommendedName>
        <fullName evidence="5">Pseudouridine synthase</fullName>
        <ecNumber evidence="5">5.4.99.-</ecNumber>
    </recommendedName>
</protein>
<dbReference type="EC" id="5.4.99.-" evidence="5"/>
<dbReference type="FunFam" id="3.30.70.580:FF:000005">
    <property type="entry name" value="Pseudouridine synthase"/>
    <property type="match status" value="1"/>
</dbReference>
<dbReference type="AlphaFoldDB" id="A0A1H8GC18"/>
<evidence type="ECO:0000313" key="7">
    <source>
        <dbReference type="EMBL" id="SEN41533.1"/>
    </source>
</evidence>
<dbReference type="STRING" id="872970.SAMN04488134_10128"/>
<dbReference type="FunFam" id="3.10.290.10:FF:000003">
    <property type="entry name" value="Pseudouridine synthase"/>
    <property type="match status" value="1"/>
</dbReference>
<keyword evidence="3 5" id="KW-0413">Isomerase</keyword>
<dbReference type="Gene3D" id="3.30.70.580">
    <property type="entry name" value="Pseudouridine synthase I, catalytic domain, N-terminal subdomain"/>
    <property type="match status" value="1"/>
</dbReference>
<dbReference type="InterPro" id="IPR020094">
    <property type="entry name" value="TruA/RsuA/RluB/E/F_N"/>
</dbReference>
<dbReference type="InterPro" id="IPR002942">
    <property type="entry name" value="S4_RNA-bd"/>
</dbReference>
<dbReference type="EMBL" id="FODJ01000001">
    <property type="protein sequence ID" value="SEN41533.1"/>
    <property type="molecule type" value="Genomic_DNA"/>
</dbReference>
<dbReference type="SMART" id="SM00363">
    <property type="entry name" value="S4"/>
    <property type="match status" value="1"/>
</dbReference>
<dbReference type="InterPro" id="IPR006145">
    <property type="entry name" value="PsdUridine_synth_RsuA/RluA"/>
</dbReference>
<comment type="similarity">
    <text evidence="1 5">Belongs to the pseudouridine synthase RsuA family.</text>
</comment>
<evidence type="ECO:0000256" key="2">
    <source>
        <dbReference type="ARBA" id="ARBA00022884"/>
    </source>
</evidence>
<feature type="domain" description="RNA-binding S4" evidence="6">
    <location>
        <begin position="18"/>
        <end position="75"/>
    </location>
</feature>
<evidence type="ECO:0000313" key="8">
    <source>
        <dbReference type="Proteomes" id="UP000199300"/>
    </source>
</evidence>
<dbReference type="InterPro" id="IPR000748">
    <property type="entry name" value="PsdUridine_synth_RsuA/RluB/E/F"/>
</dbReference>
<dbReference type="GO" id="GO:0005829">
    <property type="term" value="C:cytosol"/>
    <property type="evidence" value="ECO:0007669"/>
    <property type="project" value="UniProtKB-ARBA"/>
</dbReference>
<keyword evidence="2 4" id="KW-0694">RNA-binding</keyword>
<evidence type="ECO:0000256" key="5">
    <source>
        <dbReference type="RuleBase" id="RU003887"/>
    </source>
</evidence>
<evidence type="ECO:0000256" key="4">
    <source>
        <dbReference type="PROSITE-ProRule" id="PRU00182"/>
    </source>
</evidence>
<dbReference type="GO" id="GO:0003723">
    <property type="term" value="F:RNA binding"/>
    <property type="evidence" value="ECO:0007669"/>
    <property type="project" value="UniProtKB-KW"/>
</dbReference>
<reference evidence="7 8" key="1">
    <citation type="submission" date="2016-10" db="EMBL/GenBank/DDBJ databases">
        <authorList>
            <person name="de Groot N.N."/>
        </authorList>
    </citation>
    <scope>NUCLEOTIDE SEQUENCE [LARGE SCALE GENOMIC DNA]</scope>
    <source>
        <strain evidence="7 8">CGMCC 1.10434</strain>
    </source>
</reference>